<dbReference type="OrthoDB" id="9808814at2"/>
<dbReference type="PRINTS" id="PR00080">
    <property type="entry name" value="SDRFAMILY"/>
</dbReference>
<dbReference type="InterPro" id="IPR002347">
    <property type="entry name" value="SDR_fam"/>
</dbReference>
<dbReference type="AlphaFoldDB" id="A0A345ZVM1"/>
<name>A0A345ZVM1_9HYPH</name>
<comment type="similarity">
    <text evidence="1 3">Belongs to the short-chain dehydrogenases/reductases (SDR) family.</text>
</comment>
<dbReference type="SUPFAM" id="SSF51735">
    <property type="entry name" value="NAD(P)-binding Rossmann-fold domains"/>
    <property type="match status" value="1"/>
</dbReference>
<evidence type="ECO:0000256" key="2">
    <source>
        <dbReference type="ARBA" id="ARBA00023002"/>
    </source>
</evidence>
<keyword evidence="2" id="KW-0560">Oxidoreductase</keyword>
<dbReference type="PRINTS" id="PR00081">
    <property type="entry name" value="GDHRDH"/>
</dbReference>
<dbReference type="CDD" id="cd05233">
    <property type="entry name" value="SDR_c"/>
    <property type="match status" value="1"/>
</dbReference>
<dbReference type="EMBL" id="CP031417">
    <property type="protein sequence ID" value="AXK80968.1"/>
    <property type="molecule type" value="Genomic_DNA"/>
</dbReference>
<accession>A0A345ZVM1</accession>
<protein>
    <submittedName>
        <fullName evidence="4">SDR family NAD(P)-dependent oxidoreductase</fullName>
    </submittedName>
</protein>
<dbReference type="InterPro" id="IPR036291">
    <property type="entry name" value="NAD(P)-bd_dom_sf"/>
</dbReference>
<dbReference type="PANTHER" id="PTHR44196:SF2">
    <property type="entry name" value="SHORT-CHAIN DEHYDROGENASE-RELATED"/>
    <property type="match status" value="1"/>
</dbReference>
<evidence type="ECO:0000313" key="4">
    <source>
        <dbReference type="EMBL" id="AXK80968.1"/>
    </source>
</evidence>
<proteinExistence type="inferred from homology"/>
<evidence type="ECO:0000313" key="5">
    <source>
        <dbReference type="Proteomes" id="UP000254889"/>
    </source>
</evidence>
<dbReference type="RefSeq" id="WP_115691130.1">
    <property type="nucleotide sequence ID" value="NZ_CP031417.1"/>
</dbReference>
<dbReference type="Gene3D" id="3.40.50.720">
    <property type="entry name" value="NAD(P)-binding Rossmann-like Domain"/>
    <property type="match status" value="1"/>
</dbReference>
<gene>
    <name evidence="4" type="ORF">DW352_10860</name>
</gene>
<dbReference type="KEGG" id="ptaw:DW352_10860"/>
<dbReference type="GO" id="GO:0016020">
    <property type="term" value="C:membrane"/>
    <property type="evidence" value="ECO:0007669"/>
    <property type="project" value="TreeGrafter"/>
</dbReference>
<keyword evidence="5" id="KW-1185">Reference proteome</keyword>
<dbReference type="GO" id="GO:0016491">
    <property type="term" value="F:oxidoreductase activity"/>
    <property type="evidence" value="ECO:0007669"/>
    <property type="project" value="UniProtKB-KW"/>
</dbReference>
<dbReference type="Pfam" id="PF00106">
    <property type="entry name" value="adh_short"/>
    <property type="match status" value="1"/>
</dbReference>
<evidence type="ECO:0000256" key="1">
    <source>
        <dbReference type="ARBA" id="ARBA00006484"/>
    </source>
</evidence>
<dbReference type="PANTHER" id="PTHR44196">
    <property type="entry name" value="DEHYDROGENASE/REDUCTASE SDR FAMILY MEMBER 7B"/>
    <property type="match status" value="1"/>
</dbReference>
<sequence>MSSAAPVCLITGASSGIGAALAREFARHNHPLLLVARREDELNRLADQIAAEGHARPAVISADLGTPDGIGQLAEAIHARGLEVSILVNNAGIGLLGEAAALDLARQLAIVDLNNRALTDLTLRFLDSIVRHKGGILNVASIAGFLPGPGMAVYHASKAYTVSLTEALHTELKADGVKVCALCPGPVPTGFFHRAGLPHDYFPRFLARPADRVAREGYEGFMGGHRIVVPGTENRIMTLLPRLTPRALVLAVVAWRWRRQARGR</sequence>
<dbReference type="PIRSF" id="PIRSF000126">
    <property type="entry name" value="11-beta-HSD1"/>
    <property type="match status" value="1"/>
</dbReference>
<evidence type="ECO:0000256" key="3">
    <source>
        <dbReference type="RuleBase" id="RU000363"/>
    </source>
</evidence>
<dbReference type="Proteomes" id="UP000254889">
    <property type="component" value="Chromosome"/>
</dbReference>
<reference evidence="4 5" key="1">
    <citation type="submission" date="2018-07" db="EMBL/GenBank/DDBJ databases">
        <authorList>
            <person name="Quirk P.G."/>
            <person name="Krulwich T.A."/>
        </authorList>
    </citation>
    <scope>NUCLEOTIDE SEQUENCE [LARGE SCALE GENOMIC DNA]</scope>
    <source>
        <strain evidence="4 5">CC-BB4</strain>
    </source>
</reference>
<organism evidence="4 5">
    <name type="scientific">Pseudolabrys taiwanensis</name>
    <dbReference type="NCBI Taxonomy" id="331696"/>
    <lineage>
        <taxon>Bacteria</taxon>
        <taxon>Pseudomonadati</taxon>
        <taxon>Pseudomonadota</taxon>
        <taxon>Alphaproteobacteria</taxon>
        <taxon>Hyphomicrobiales</taxon>
        <taxon>Xanthobacteraceae</taxon>
        <taxon>Pseudolabrys</taxon>
    </lineage>
</organism>